<feature type="transmembrane region" description="Helical" evidence="1">
    <location>
        <begin position="49"/>
        <end position="68"/>
    </location>
</feature>
<protein>
    <recommendedName>
        <fullName evidence="4">Membrane protein YczE</fullName>
    </recommendedName>
</protein>
<feature type="transmembrane region" description="Helical" evidence="1">
    <location>
        <begin position="80"/>
        <end position="100"/>
    </location>
</feature>
<dbReference type="EMBL" id="FRBC01000038">
    <property type="protein sequence ID" value="SHL06482.1"/>
    <property type="molecule type" value="Genomic_DNA"/>
</dbReference>
<evidence type="ECO:0000313" key="3">
    <source>
        <dbReference type="Proteomes" id="UP000184263"/>
    </source>
</evidence>
<feature type="transmembrane region" description="Helical" evidence="1">
    <location>
        <begin position="7"/>
        <end position="29"/>
    </location>
</feature>
<dbReference type="PANTHER" id="PTHR40078:SF1">
    <property type="entry name" value="INTEGRAL MEMBRANE PROTEIN"/>
    <property type="match status" value="1"/>
</dbReference>
<keyword evidence="1" id="KW-0472">Membrane</keyword>
<dbReference type="Pfam" id="PF19700">
    <property type="entry name" value="DUF6198"/>
    <property type="match status" value="1"/>
</dbReference>
<organism evidence="2 3">
    <name type="scientific">Selenomonas ruminantium</name>
    <dbReference type="NCBI Taxonomy" id="971"/>
    <lineage>
        <taxon>Bacteria</taxon>
        <taxon>Bacillati</taxon>
        <taxon>Bacillota</taxon>
        <taxon>Negativicutes</taxon>
        <taxon>Selenomonadales</taxon>
        <taxon>Selenomonadaceae</taxon>
        <taxon>Selenomonas</taxon>
    </lineage>
</organism>
<evidence type="ECO:0000256" key="1">
    <source>
        <dbReference type="SAM" id="Phobius"/>
    </source>
</evidence>
<dbReference type="RefSeq" id="WP_073092650.1">
    <property type="nucleotide sequence ID" value="NZ_FRBC01000038.1"/>
</dbReference>
<dbReference type="PANTHER" id="PTHR40078">
    <property type="entry name" value="INTEGRAL MEMBRANE PROTEIN-RELATED"/>
    <property type="match status" value="1"/>
</dbReference>
<keyword evidence="1" id="KW-0812">Transmembrane</keyword>
<evidence type="ECO:0008006" key="4">
    <source>
        <dbReference type="Google" id="ProtNLM"/>
    </source>
</evidence>
<feature type="transmembrane region" description="Helical" evidence="1">
    <location>
        <begin position="112"/>
        <end position="135"/>
    </location>
</feature>
<dbReference type="Proteomes" id="UP000184263">
    <property type="component" value="Unassembled WGS sequence"/>
</dbReference>
<name>A0A1M6XKF4_SELRU</name>
<sequence length="236" mass="26083">MSMLTRYILFIVAVIVQASGIALVVKSMLGTSPISSLPYVISLASPFTLGQMTFSINMLLVLGQYILLRRGFANIQFLQIPVTLVFSWFIDFFMDAWAWVVPANYVLQLLPLLIGTTLIAFGVAVQGIANVLMLPGEGIVYAVSRYFHIEFGKVKTGNDISLVSLAAVLSLIYLGGIEGIREGTLISALITGTIARFFLKHLSKVDENGNLLFYPHWRDQDEAIPCQKKEMSWDNG</sequence>
<proteinExistence type="predicted"/>
<keyword evidence="1" id="KW-1133">Transmembrane helix</keyword>
<dbReference type="OrthoDB" id="87655at2"/>
<accession>A0A1M6XKF4</accession>
<evidence type="ECO:0000313" key="2">
    <source>
        <dbReference type="EMBL" id="SHL06482.1"/>
    </source>
</evidence>
<gene>
    <name evidence="2" type="ORF">SAMN05216582_13818</name>
</gene>
<dbReference type="AlphaFoldDB" id="A0A1M6XKF4"/>
<reference evidence="2 3" key="1">
    <citation type="submission" date="2016-11" db="EMBL/GenBank/DDBJ databases">
        <authorList>
            <person name="Jaros S."/>
            <person name="Januszkiewicz K."/>
            <person name="Wedrychowicz H."/>
        </authorList>
    </citation>
    <scope>NUCLEOTIDE SEQUENCE [LARGE SCALE GENOMIC DNA]</scope>
    <source>
        <strain evidence="2 3">HD4</strain>
    </source>
</reference>
<dbReference type="InterPro" id="IPR038750">
    <property type="entry name" value="YczE/YyaS-like"/>
</dbReference>